<organism evidence="3 4">
    <name type="scientific">Novosphingobium aquiterrae</name>
    <dbReference type="NCBI Taxonomy" id="624388"/>
    <lineage>
        <taxon>Bacteria</taxon>
        <taxon>Pseudomonadati</taxon>
        <taxon>Pseudomonadota</taxon>
        <taxon>Alphaproteobacteria</taxon>
        <taxon>Sphingomonadales</taxon>
        <taxon>Sphingomonadaceae</taxon>
        <taxon>Novosphingobium</taxon>
    </lineage>
</organism>
<protein>
    <submittedName>
        <fullName evidence="3">Tyrosine-type recombinase/integrase</fullName>
    </submittedName>
</protein>
<feature type="domain" description="Tyr recombinase" evidence="2">
    <location>
        <begin position="233"/>
        <end position="432"/>
    </location>
</feature>
<keyword evidence="1" id="KW-0233">DNA recombination</keyword>
<dbReference type="Gene3D" id="1.10.443.10">
    <property type="entry name" value="Intergrase catalytic core"/>
    <property type="match status" value="1"/>
</dbReference>
<dbReference type="PROSITE" id="PS51898">
    <property type="entry name" value="TYR_RECOMBINASE"/>
    <property type="match status" value="1"/>
</dbReference>
<dbReference type="SUPFAM" id="SSF56349">
    <property type="entry name" value="DNA breaking-rejoining enzymes"/>
    <property type="match status" value="1"/>
</dbReference>
<reference evidence="3 4" key="1">
    <citation type="submission" date="2024-09" db="EMBL/GenBank/DDBJ databases">
        <authorList>
            <person name="Sun Q."/>
            <person name="Mori K."/>
        </authorList>
    </citation>
    <scope>NUCLEOTIDE SEQUENCE [LARGE SCALE GENOMIC DNA]</scope>
    <source>
        <strain evidence="3 4">NCAIM B.02537</strain>
    </source>
</reference>
<keyword evidence="4" id="KW-1185">Reference proteome</keyword>
<dbReference type="Proteomes" id="UP001589943">
    <property type="component" value="Unassembled WGS sequence"/>
</dbReference>
<dbReference type="Pfam" id="PF00589">
    <property type="entry name" value="Phage_integrase"/>
    <property type="match status" value="1"/>
</dbReference>
<evidence type="ECO:0000259" key="2">
    <source>
        <dbReference type="PROSITE" id="PS51898"/>
    </source>
</evidence>
<dbReference type="InterPro" id="IPR011010">
    <property type="entry name" value="DNA_brk_join_enz"/>
</dbReference>
<proteinExistence type="predicted"/>
<name>A0ABV6PM41_9SPHN</name>
<comment type="caution">
    <text evidence="3">The sequence shown here is derived from an EMBL/GenBank/DDBJ whole genome shotgun (WGS) entry which is preliminary data.</text>
</comment>
<dbReference type="InterPro" id="IPR013762">
    <property type="entry name" value="Integrase-like_cat_sf"/>
</dbReference>
<evidence type="ECO:0000256" key="1">
    <source>
        <dbReference type="ARBA" id="ARBA00023172"/>
    </source>
</evidence>
<dbReference type="EMBL" id="JBHLTL010000011">
    <property type="protein sequence ID" value="MFC0590894.1"/>
    <property type="molecule type" value="Genomic_DNA"/>
</dbReference>
<dbReference type="RefSeq" id="WP_379482319.1">
    <property type="nucleotide sequence ID" value="NZ_JBHLTL010000011.1"/>
</dbReference>
<sequence>MSRTINDAPLTTREARKRLAPGLYWRSVDTEIHVGYRKGKRAGVWLVRWRNGTGYRQAAVGPADDVIGIGNLDYRAAVKDALDQVAAARIEAKALADGPQQTVRLAVEAYIESRNARASRRVGRPVRSDAAHRLERYVIGRSKHGQRKAVAAAPISEIALHKLTERNLIDWRESVSVGLKATAVQRLVSDFKAALNSAYERNRDRLPPALPSIVKSGLKAALVDEDEMVSLARENQILSDAQISDLIRATHEVDAEHDWDGDLFRLIVVMAATGARFSQVARLRVLDVQTGAGRLMVPASRKGRGGRGGVTPVPVGRDVLDALAPILSGRSKNAPLLERWRYAQKPGTIRWHRERRQAWETPSEIVRFWGEIRERVGLPDVVPYAFRHSSIVRGIRANLPLRLVAAIHDTSVMMIERHYARFIADGLDMLAARAIVPLVPEMGSGNDRLAVA</sequence>
<dbReference type="InterPro" id="IPR002104">
    <property type="entry name" value="Integrase_catalytic"/>
</dbReference>
<accession>A0ABV6PM41</accession>
<evidence type="ECO:0000313" key="4">
    <source>
        <dbReference type="Proteomes" id="UP001589943"/>
    </source>
</evidence>
<evidence type="ECO:0000313" key="3">
    <source>
        <dbReference type="EMBL" id="MFC0590894.1"/>
    </source>
</evidence>
<gene>
    <name evidence="3" type="ORF">ACFFF7_15930</name>
</gene>